<evidence type="ECO:0000259" key="4">
    <source>
        <dbReference type="PROSITE" id="PS51352"/>
    </source>
</evidence>
<sequence>MSIKIGDKAPDFTLVTKTADGPETVTLSDHIGESNILLLFVPMAFTGVCTTELCDITNSINEYADLGAKVFAISGDNPFVQEVWAQKEGIKLPLLSDYEHAVSKAYGVAYEQFLPEANLIMGGVSKRSAFVIDKAGVVQLIDIQDHPKDLPDFAAVKECLKGL</sequence>
<dbReference type="SUPFAM" id="SSF52833">
    <property type="entry name" value="Thioredoxin-like"/>
    <property type="match status" value="1"/>
</dbReference>
<dbReference type="Gene3D" id="3.40.30.10">
    <property type="entry name" value="Glutaredoxin"/>
    <property type="match status" value="1"/>
</dbReference>
<proteinExistence type="predicted"/>
<feature type="active site" description="Cysteine sulfenic acid (-SOH) intermediate; for peroxidase activity" evidence="3">
    <location>
        <position position="49"/>
    </location>
</feature>
<protein>
    <submittedName>
        <fullName evidence="5">Peroxiredoxin</fullName>
    </submittedName>
</protein>
<accession>A0A1M6M086</accession>
<evidence type="ECO:0000313" key="6">
    <source>
        <dbReference type="Proteomes" id="UP000184510"/>
    </source>
</evidence>
<evidence type="ECO:0000256" key="3">
    <source>
        <dbReference type="PIRSR" id="PIRSR000239-1"/>
    </source>
</evidence>
<dbReference type="AlphaFoldDB" id="A0A1M6M086"/>
<dbReference type="OrthoDB" id="9812811at2"/>
<dbReference type="Proteomes" id="UP000184510">
    <property type="component" value="Unassembled WGS sequence"/>
</dbReference>
<evidence type="ECO:0000313" key="5">
    <source>
        <dbReference type="EMBL" id="SHJ76770.1"/>
    </source>
</evidence>
<dbReference type="PANTHER" id="PTHR43110:SF1">
    <property type="entry name" value="THIOL PEROXIDASE"/>
    <property type="match status" value="1"/>
</dbReference>
<dbReference type="InterPro" id="IPR000866">
    <property type="entry name" value="AhpC/TSA"/>
</dbReference>
<evidence type="ECO:0000256" key="1">
    <source>
        <dbReference type="ARBA" id="ARBA00023002"/>
    </source>
</evidence>
<organism evidence="5 6">
    <name type="scientific">Rubritalea squalenifaciens DSM 18772</name>
    <dbReference type="NCBI Taxonomy" id="1123071"/>
    <lineage>
        <taxon>Bacteria</taxon>
        <taxon>Pseudomonadati</taxon>
        <taxon>Verrucomicrobiota</taxon>
        <taxon>Verrucomicrobiia</taxon>
        <taxon>Verrucomicrobiales</taxon>
        <taxon>Rubritaleaceae</taxon>
        <taxon>Rubritalea</taxon>
    </lineage>
</organism>
<dbReference type="PIRSF" id="PIRSF000239">
    <property type="entry name" value="AHPC"/>
    <property type="match status" value="1"/>
</dbReference>
<dbReference type="InParanoid" id="A0A1M6M086"/>
<dbReference type="EMBL" id="FQYR01000004">
    <property type="protein sequence ID" value="SHJ76770.1"/>
    <property type="molecule type" value="Genomic_DNA"/>
</dbReference>
<keyword evidence="6" id="KW-1185">Reference proteome</keyword>
<dbReference type="RefSeq" id="WP_143184132.1">
    <property type="nucleotide sequence ID" value="NZ_FQYR01000004.1"/>
</dbReference>
<dbReference type="GO" id="GO:0016209">
    <property type="term" value="F:antioxidant activity"/>
    <property type="evidence" value="ECO:0007669"/>
    <property type="project" value="InterPro"/>
</dbReference>
<dbReference type="PROSITE" id="PS51352">
    <property type="entry name" value="THIOREDOXIN_2"/>
    <property type="match status" value="1"/>
</dbReference>
<reference evidence="5 6" key="1">
    <citation type="submission" date="2016-11" db="EMBL/GenBank/DDBJ databases">
        <authorList>
            <person name="Jaros S."/>
            <person name="Januszkiewicz K."/>
            <person name="Wedrychowicz H."/>
        </authorList>
    </citation>
    <scope>NUCLEOTIDE SEQUENCE [LARGE SCALE GENOMIC DNA]</scope>
    <source>
        <strain evidence="5 6">DSM 18772</strain>
    </source>
</reference>
<dbReference type="STRING" id="1123071.SAMN02745181_2555"/>
<evidence type="ECO:0000256" key="2">
    <source>
        <dbReference type="ARBA" id="ARBA00023284"/>
    </source>
</evidence>
<dbReference type="InterPro" id="IPR013766">
    <property type="entry name" value="Thioredoxin_domain"/>
</dbReference>
<dbReference type="InterPro" id="IPR036249">
    <property type="entry name" value="Thioredoxin-like_sf"/>
</dbReference>
<keyword evidence="1" id="KW-0560">Oxidoreductase</keyword>
<dbReference type="InterPro" id="IPR024706">
    <property type="entry name" value="Peroxiredoxin_AhpC-typ"/>
</dbReference>
<name>A0A1M6M086_9BACT</name>
<feature type="domain" description="Thioredoxin" evidence="4">
    <location>
        <begin position="3"/>
        <end position="163"/>
    </location>
</feature>
<keyword evidence="2" id="KW-0676">Redox-active center</keyword>
<dbReference type="InterPro" id="IPR050455">
    <property type="entry name" value="Tpx_Peroxidase_subfamily"/>
</dbReference>
<gene>
    <name evidence="5" type="ORF">SAMN02745181_2555</name>
</gene>
<dbReference type="PANTHER" id="PTHR43110">
    <property type="entry name" value="THIOL PEROXIDASE"/>
    <property type="match status" value="1"/>
</dbReference>
<dbReference type="Pfam" id="PF00578">
    <property type="entry name" value="AhpC-TSA"/>
    <property type="match status" value="1"/>
</dbReference>
<dbReference type="GO" id="GO:0016491">
    <property type="term" value="F:oxidoreductase activity"/>
    <property type="evidence" value="ECO:0007669"/>
    <property type="project" value="UniProtKB-KW"/>
</dbReference>